<dbReference type="RefSeq" id="WP_022749657.1">
    <property type="nucleotide sequence ID" value="NZ_FOGW01000014.1"/>
</dbReference>
<evidence type="ECO:0000256" key="1">
    <source>
        <dbReference type="ARBA" id="ARBA00023002"/>
    </source>
</evidence>
<dbReference type="Proteomes" id="UP000182471">
    <property type="component" value="Unassembled WGS sequence"/>
</dbReference>
<keyword evidence="5" id="KW-1185">Reference proteome</keyword>
<accession>A0A1H9T4K3</accession>
<reference evidence="5" key="1">
    <citation type="submission" date="2016-10" db="EMBL/GenBank/DDBJ databases">
        <authorList>
            <person name="Varghese N."/>
            <person name="Submissions S."/>
        </authorList>
    </citation>
    <scope>NUCLEOTIDE SEQUENCE [LARGE SCALE GENOMIC DNA]</scope>
    <source>
        <strain evidence="5">S1b</strain>
    </source>
</reference>
<dbReference type="InterPro" id="IPR001670">
    <property type="entry name" value="ADH_Fe/GldA"/>
</dbReference>
<dbReference type="OrthoDB" id="9804734at2"/>
<evidence type="ECO:0000313" key="4">
    <source>
        <dbReference type="EMBL" id="SER92066.1"/>
    </source>
</evidence>
<dbReference type="CDD" id="cd08182">
    <property type="entry name" value="HEPD"/>
    <property type="match status" value="1"/>
</dbReference>
<dbReference type="Gene3D" id="1.20.1090.10">
    <property type="entry name" value="Dehydroquinate synthase-like - alpha domain"/>
    <property type="match status" value="1"/>
</dbReference>
<dbReference type="AlphaFoldDB" id="A0A1H9T4K3"/>
<evidence type="ECO:0000313" key="5">
    <source>
        <dbReference type="Proteomes" id="UP000182471"/>
    </source>
</evidence>
<dbReference type="Pfam" id="PF00465">
    <property type="entry name" value="Fe-ADH"/>
    <property type="match status" value="1"/>
</dbReference>
<protein>
    <submittedName>
        <fullName evidence="4">Alcohol dehydrogenase, class IV</fullName>
    </submittedName>
</protein>
<dbReference type="InterPro" id="IPR035873">
    <property type="entry name" value="PhpC"/>
</dbReference>
<evidence type="ECO:0000259" key="3">
    <source>
        <dbReference type="Pfam" id="PF25137"/>
    </source>
</evidence>
<dbReference type="Pfam" id="PF25137">
    <property type="entry name" value="ADH_Fe_C"/>
    <property type="match status" value="1"/>
</dbReference>
<dbReference type="Gene3D" id="3.40.50.1970">
    <property type="match status" value="1"/>
</dbReference>
<proteinExistence type="predicted"/>
<dbReference type="GO" id="GO:0046872">
    <property type="term" value="F:metal ion binding"/>
    <property type="evidence" value="ECO:0007669"/>
    <property type="project" value="InterPro"/>
</dbReference>
<dbReference type="PANTHER" id="PTHR11496">
    <property type="entry name" value="ALCOHOL DEHYDROGENASE"/>
    <property type="match status" value="1"/>
</dbReference>
<feature type="domain" description="Fe-containing alcohol dehydrogenase-like C-terminal" evidence="3">
    <location>
        <begin position="170"/>
        <end position="350"/>
    </location>
</feature>
<name>A0A1H9T4K3_9FIRM</name>
<evidence type="ECO:0000259" key="2">
    <source>
        <dbReference type="Pfam" id="PF00465"/>
    </source>
</evidence>
<gene>
    <name evidence="4" type="ORF">SAMN02910429_01478</name>
</gene>
<dbReference type="PANTHER" id="PTHR11496:SF103">
    <property type="entry name" value="DEHYDROGENASE, PUTATIVE-RELATED"/>
    <property type="match status" value="1"/>
</dbReference>
<feature type="domain" description="Alcohol dehydrogenase iron-type/glycerol dehydrogenase GldA" evidence="2">
    <location>
        <begin position="28"/>
        <end position="155"/>
    </location>
</feature>
<dbReference type="InterPro" id="IPR056798">
    <property type="entry name" value="ADH_Fe_C"/>
</dbReference>
<dbReference type="EMBL" id="FOGW01000014">
    <property type="protein sequence ID" value="SER92066.1"/>
    <property type="molecule type" value="Genomic_DNA"/>
</dbReference>
<dbReference type="GO" id="GO:0017000">
    <property type="term" value="P:antibiotic biosynthetic process"/>
    <property type="evidence" value="ECO:0007669"/>
    <property type="project" value="InterPro"/>
</dbReference>
<dbReference type="InterPro" id="IPR039697">
    <property type="entry name" value="Alcohol_dehydrogenase_Fe"/>
</dbReference>
<keyword evidence="1" id="KW-0560">Oxidoreductase</keyword>
<sequence length="374" mass="43226">MGQKIIKIKTEEKESDYSKLCEILEKWISTKSKVMIVTLRSIKRYPKILQLMEKTKSVHFTDFTPNPTYEEVMKAYEQFKKEKCDSLIAIGGGSAMDVAKCIKFYNLDKENVPFLAVPTTAGTGSEATKFAVIYKDGNKLSIEDERCIPKEVIFDYHFLENLPIYQKKVTMMDAFCHALESFWSVNGNQESHCYSHDALETILEYMDDYLNENADLKKKEIAYKKMFEASYFAGKAINIAKTTAGHAMCYKITSMYGLAHGHATILCNRIIFRWMVENIDDLECIDKRGKEYTKDILKEIANVFKVDTLEEACNKLDMIFDKLDLEIPEVTEEQIEELISSVNADRMKNHPFIVTDKNLDILYKKILNYDIISY</sequence>
<dbReference type="GO" id="GO:0004022">
    <property type="term" value="F:alcohol dehydrogenase (NAD+) activity"/>
    <property type="evidence" value="ECO:0007669"/>
    <property type="project" value="TreeGrafter"/>
</dbReference>
<dbReference type="FunFam" id="3.40.50.1970:FF:000003">
    <property type="entry name" value="Alcohol dehydrogenase, iron-containing"/>
    <property type="match status" value="1"/>
</dbReference>
<dbReference type="SUPFAM" id="SSF56796">
    <property type="entry name" value="Dehydroquinate synthase-like"/>
    <property type="match status" value="1"/>
</dbReference>
<organism evidence="4 5">
    <name type="scientific">Lachnobacterium bovis</name>
    <dbReference type="NCBI Taxonomy" id="140626"/>
    <lineage>
        <taxon>Bacteria</taxon>
        <taxon>Bacillati</taxon>
        <taxon>Bacillota</taxon>
        <taxon>Clostridia</taxon>
        <taxon>Lachnospirales</taxon>
        <taxon>Lachnospiraceae</taxon>
        <taxon>Lachnobacterium</taxon>
    </lineage>
</organism>